<gene>
    <name evidence="10" type="primary">dnaJ</name>
    <name evidence="14" type="ORF">TDSAC_1290</name>
</gene>
<dbReference type="InterPro" id="IPR008971">
    <property type="entry name" value="HSP40/DnaJ_pept-bd"/>
</dbReference>
<feature type="binding site" evidence="10">
    <location>
        <position position="198"/>
    </location>
    <ligand>
        <name>Zn(2+)</name>
        <dbReference type="ChEBI" id="CHEBI:29105"/>
        <label>1</label>
    </ligand>
</feature>
<dbReference type="PANTHER" id="PTHR43096:SF52">
    <property type="entry name" value="DNAJ HOMOLOG 1, MITOCHONDRIAL-RELATED"/>
    <property type="match status" value="1"/>
</dbReference>
<evidence type="ECO:0000256" key="5">
    <source>
        <dbReference type="ARBA" id="ARBA00022833"/>
    </source>
</evidence>
<organism evidence="14 15">
    <name type="scientific">Thermodesulfobium acidiphilum</name>
    <dbReference type="NCBI Taxonomy" id="1794699"/>
    <lineage>
        <taxon>Bacteria</taxon>
        <taxon>Pseudomonadati</taxon>
        <taxon>Thermodesulfobiota</taxon>
        <taxon>Thermodesulfobiia</taxon>
        <taxon>Thermodesulfobiales</taxon>
        <taxon>Thermodesulfobiaceae</taxon>
        <taxon>Thermodesulfobium</taxon>
    </lineage>
</organism>
<dbReference type="Gene3D" id="6.20.20.10">
    <property type="match status" value="2"/>
</dbReference>
<evidence type="ECO:0000256" key="4">
    <source>
        <dbReference type="ARBA" id="ARBA00022771"/>
    </source>
</evidence>
<evidence type="ECO:0000256" key="9">
    <source>
        <dbReference type="ARBA" id="ARBA00067609"/>
    </source>
</evidence>
<comment type="cofactor">
    <cofactor evidence="10">
        <name>Zn(2+)</name>
        <dbReference type="ChEBI" id="CHEBI:29105"/>
    </cofactor>
    <text evidence="10">Binds 2 Zn(2+) ions per monomer.</text>
</comment>
<feature type="binding site" evidence="10">
    <location>
        <position position="145"/>
    </location>
    <ligand>
        <name>Zn(2+)</name>
        <dbReference type="ChEBI" id="CHEBI:29105"/>
        <label>1</label>
    </ligand>
</feature>
<keyword evidence="7 10" id="KW-0143">Chaperone</keyword>
<protein>
    <recommendedName>
        <fullName evidence="9 10">Chaperone protein DnaJ</fullName>
    </recommendedName>
</protein>
<feature type="repeat" description="CXXCXGXG motif" evidence="10">
    <location>
        <begin position="142"/>
        <end position="149"/>
    </location>
</feature>
<feature type="zinc finger region" description="CR-type" evidence="11">
    <location>
        <begin position="129"/>
        <end position="210"/>
    </location>
</feature>
<dbReference type="PANTHER" id="PTHR43096">
    <property type="entry name" value="DNAJ HOMOLOG 1, MITOCHONDRIAL-RELATED"/>
    <property type="match status" value="1"/>
</dbReference>
<feature type="binding site" evidence="10">
    <location>
        <position position="201"/>
    </location>
    <ligand>
        <name>Zn(2+)</name>
        <dbReference type="ChEBI" id="CHEBI:29105"/>
        <label>1</label>
    </ligand>
</feature>
<keyword evidence="10" id="KW-0963">Cytoplasm</keyword>
<feature type="binding site" evidence="10">
    <location>
        <position position="184"/>
    </location>
    <ligand>
        <name>Zn(2+)</name>
        <dbReference type="ChEBI" id="CHEBI:29105"/>
        <label>2</label>
    </ligand>
</feature>
<dbReference type="SUPFAM" id="SSF49493">
    <property type="entry name" value="HSP40/DnaJ peptide-binding domain"/>
    <property type="match status" value="2"/>
</dbReference>
<comment type="function">
    <text evidence="10">Participates actively in the response to hyperosmotic and heat shock by preventing the aggregation of stress-denatured proteins and by disaggregating proteins, also in an autonomous, DnaK-independent fashion. Unfolded proteins bind initially to DnaJ; upon interaction with the DnaJ-bound protein, DnaK hydrolyzes its bound ATP, resulting in the formation of a stable complex. GrpE releases ADP from DnaK; ATP binding to DnaK triggers the release of the substrate protein, thus completing the reaction cycle. Several rounds of ATP-dependent interactions between DnaJ, DnaK and GrpE are required for fully efficient folding. Also involved, together with DnaK and GrpE, in the DNA replication of plasmids through activation of initiation proteins.</text>
</comment>
<comment type="subunit">
    <text evidence="10">Homodimer.</text>
</comment>
<feature type="repeat" description="CXXCXGXG motif" evidence="10">
    <location>
        <begin position="198"/>
        <end position="205"/>
    </location>
</feature>
<dbReference type="OrthoDB" id="9779889at2"/>
<evidence type="ECO:0000256" key="3">
    <source>
        <dbReference type="ARBA" id="ARBA00022737"/>
    </source>
</evidence>
<dbReference type="InterPro" id="IPR012724">
    <property type="entry name" value="DnaJ"/>
</dbReference>
<accession>A0A2R4W1E7</accession>
<comment type="similarity">
    <text evidence="8 10">Belongs to the DnaJ family.</text>
</comment>
<feature type="repeat" description="CXXCXGXG motif" evidence="10">
    <location>
        <begin position="158"/>
        <end position="165"/>
    </location>
</feature>
<dbReference type="InterPro" id="IPR018253">
    <property type="entry name" value="DnaJ_domain_CS"/>
</dbReference>
<dbReference type="KEGG" id="taci:TDSAC_1290"/>
<feature type="domain" description="CR-type" evidence="13">
    <location>
        <begin position="129"/>
        <end position="210"/>
    </location>
</feature>
<dbReference type="AlphaFoldDB" id="A0A2R4W1E7"/>
<feature type="binding site" evidence="10">
    <location>
        <position position="142"/>
    </location>
    <ligand>
        <name>Zn(2+)</name>
        <dbReference type="ChEBI" id="CHEBI:29105"/>
        <label>1</label>
    </ligand>
</feature>
<dbReference type="InterPro" id="IPR036869">
    <property type="entry name" value="J_dom_sf"/>
</dbReference>
<sequence length="371" mass="42252">MRTNNKDLYSVLGVSRDASFEEIKASYRRLAKELHPDVNKDDPDCAEKFKELTQAYEILSDPEKRARYDRFGTEKEMADPFGGMSDIFETFFGDFFGVSQERTRRTVSFRGEDREIVVGLTYFEAINGAPDKIIEYDRYERCEKCEGKGSLSGRKTVCKVCQGTGQVTSSRRTILGNVYQTYSCPECNGKGFVIEDPCPHCRGTGRVITKTKISISIPPFTEEKKIFKVKSGGNAGSYGEDYGDLYVKIKYINNERFIRDGYDLIYPVNISFPQAVLGTKIEYYTPDSEEGFSEYDIPPGVQPYAEFKIKGKGLPKHGGRSRGDLIIRTIIKTPTDLTDEERELYVKLAKIRGEYSEKDSLFKKIKKKIKK</sequence>
<keyword evidence="2 10" id="KW-0479">Metal-binding</keyword>
<dbReference type="FunFam" id="2.10.230.10:FF:000002">
    <property type="entry name" value="Molecular chaperone DnaJ"/>
    <property type="match status" value="1"/>
</dbReference>
<dbReference type="CDD" id="cd10719">
    <property type="entry name" value="DnaJ_zf"/>
    <property type="match status" value="1"/>
</dbReference>
<dbReference type="PRINTS" id="PR00625">
    <property type="entry name" value="JDOMAIN"/>
</dbReference>
<dbReference type="Pfam" id="PF00684">
    <property type="entry name" value="DnaJ_CXXCXGXG"/>
    <property type="match status" value="1"/>
</dbReference>
<dbReference type="EMBL" id="CP020921">
    <property type="protein sequence ID" value="AWB10631.1"/>
    <property type="molecule type" value="Genomic_DNA"/>
</dbReference>
<dbReference type="PROSITE" id="PS51188">
    <property type="entry name" value="ZF_CR"/>
    <property type="match status" value="1"/>
</dbReference>
<dbReference type="RefSeq" id="WP_108309421.1">
    <property type="nucleotide sequence ID" value="NZ_CP020921.1"/>
</dbReference>
<dbReference type="CDD" id="cd06257">
    <property type="entry name" value="DnaJ"/>
    <property type="match status" value="1"/>
</dbReference>
<dbReference type="Gene3D" id="1.10.287.110">
    <property type="entry name" value="DnaJ domain"/>
    <property type="match status" value="1"/>
</dbReference>
<name>A0A2R4W1E7_THEAF</name>
<dbReference type="InterPro" id="IPR036410">
    <property type="entry name" value="HSP_DnaJ_Cys-rich_dom_sf"/>
</dbReference>
<evidence type="ECO:0000313" key="15">
    <source>
        <dbReference type="Proteomes" id="UP000244792"/>
    </source>
</evidence>
<dbReference type="SUPFAM" id="SSF46565">
    <property type="entry name" value="Chaperone J-domain"/>
    <property type="match status" value="1"/>
</dbReference>
<evidence type="ECO:0000313" key="14">
    <source>
        <dbReference type="EMBL" id="AWB10631.1"/>
    </source>
</evidence>
<evidence type="ECO:0000256" key="10">
    <source>
        <dbReference type="HAMAP-Rule" id="MF_01152"/>
    </source>
</evidence>
<dbReference type="Proteomes" id="UP000244792">
    <property type="component" value="Chromosome"/>
</dbReference>
<dbReference type="GO" id="GO:0031072">
    <property type="term" value="F:heat shock protein binding"/>
    <property type="evidence" value="ECO:0007669"/>
    <property type="project" value="InterPro"/>
</dbReference>
<dbReference type="GO" id="GO:0008270">
    <property type="term" value="F:zinc ion binding"/>
    <property type="evidence" value="ECO:0007669"/>
    <property type="project" value="UniProtKB-UniRule"/>
</dbReference>
<feature type="binding site" evidence="10">
    <location>
        <position position="158"/>
    </location>
    <ligand>
        <name>Zn(2+)</name>
        <dbReference type="ChEBI" id="CHEBI:29105"/>
        <label>2</label>
    </ligand>
</feature>
<dbReference type="SUPFAM" id="SSF57938">
    <property type="entry name" value="DnaJ/Hsp40 cysteine-rich domain"/>
    <property type="match status" value="1"/>
</dbReference>
<dbReference type="CDD" id="cd10747">
    <property type="entry name" value="DnaJ_C"/>
    <property type="match status" value="1"/>
</dbReference>
<keyword evidence="4 10" id="KW-0863">Zinc-finger</keyword>
<evidence type="ECO:0000259" key="12">
    <source>
        <dbReference type="PROSITE" id="PS50076"/>
    </source>
</evidence>
<evidence type="ECO:0000256" key="2">
    <source>
        <dbReference type="ARBA" id="ARBA00022723"/>
    </source>
</evidence>
<dbReference type="SMART" id="SM00271">
    <property type="entry name" value="DnaJ"/>
    <property type="match status" value="1"/>
</dbReference>
<dbReference type="GO" id="GO:0042026">
    <property type="term" value="P:protein refolding"/>
    <property type="evidence" value="ECO:0007669"/>
    <property type="project" value="TreeGrafter"/>
</dbReference>
<dbReference type="GO" id="GO:0051082">
    <property type="term" value="F:unfolded protein binding"/>
    <property type="evidence" value="ECO:0007669"/>
    <property type="project" value="UniProtKB-UniRule"/>
</dbReference>
<dbReference type="InterPro" id="IPR002939">
    <property type="entry name" value="DnaJ_C"/>
</dbReference>
<dbReference type="PROSITE" id="PS00636">
    <property type="entry name" value="DNAJ_1"/>
    <property type="match status" value="1"/>
</dbReference>
<dbReference type="GO" id="GO:0005737">
    <property type="term" value="C:cytoplasm"/>
    <property type="evidence" value="ECO:0007669"/>
    <property type="project" value="UniProtKB-SubCell"/>
</dbReference>
<evidence type="ECO:0000256" key="8">
    <source>
        <dbReference type="ARBA" id="ARBA00061004"/>
    </source>
</evidence>
<evidence type="ECO:0000256" key="1">
    <source>
        <dbReference type="ARBA" id="ARBA00022705"/>
    </source>
</evidence>
<dbReference type="InterPro" id="IPR001623">
    <property type="entry name" value="DnaJ_domain"/>
</dbReference>
<evidence type="ECO:0000256" key="6">
    <source>
        <dbReference type="ARBA" id="ARBA00023016"/>
    </source>
</evidence>
<evidence type="ECO:0000259" key="13">
    <source>
        <dbReference type="PROSITE" id="PS51188"/>
    </source>
</evidence>
<dbReference type="GO" id="GO:0009408">
    <property type="term" value="P:response to heat"/>
    <property type="evidence" value="ECO:0007669"/>
    <property type="project" value="InterPro"/>
</dbReference>
<dbReference type="InterPro" id="IPR001305">
    <property type="entry name" value="HSP_DnaJ_Cys-rich_dom"/>
</dbReference>
<dbReference type="PROSITE" id="PS50076">
    <property type="entry name" value="DNAJ_2"/>
    <property type="match status" value="1"/>
</dbReference>
<dbReference type="Pfam" id="PF00226">
    <property type="entry name" value="DnaJ"/>
    <property type="match status" value="1"/>
</dbReference>
<feature type="binding site" evidence="10">
    <location>
        <position position="161"/>
    </location>
    <ligand>
        <name>Zn(2+)</name>
        <dbReference type="ChEBI" id="CHEBI:29105"/>
        <label>2</label>
    </ligand>
</feature>
<keyword evidence="3 10" id="KW-0677">Repeat</keyword>
<evidence type="ECO:0000256" key="7">
    <source>
        <dbReference type="ARBA" id="ARBA00023186"/>
    </source>
</evidence>
<dbReference type="Pfam" id="PF01556">
    <property type="entry name" value="DnaJ_C"/>
    <property type="match status" value="1"/>
</dbReference>
<dbReference type="HAMAP" id="MF_01152">
    <property type="entry name" value="DnaJ"/>
    <property type="match status" value="1"/>
</dbReference>
<keyword evidence="1 10" id="KW-0235">DNA replication</keyword>
<evidence type="ECO:0000256" key="11">
    <source>
        <dbReference type="PROSITE-ProRule" id="PRU00546"/>
    </source>
</evidence>
<dbReference type="GO" id="GO:0006260">
    <property type="term" value="P:DNA replication"/>
    <property type="evidence" value="ECO:0007669"/>
    <property type="project" value="UniProtKB-KW"/>
</dbReference>
<dbReference type="Gene3D" id="2.60.260.20">
    <property type="entry name" value="Urease metallochaperone UreE, N-terminal domain"/>
    <property type="match status" value="2"/>
</dbReference>
<comment type="domain">
    <text evidence="10">The J domain is necessary and sufficient to stimulate DnaK ATPase activity. Zinc center 1 plays an important role in the autonomous, DnaK-independent chaperone activity of DnaJ. Zinc center 2 is essential for interaction with DnaK and for DnaJ activity.</text>
</comment>
<keyword evidence="5 10" id="KW-0862">Zinc</keyword>
<feature type="binding site" evidence="10">
    <location>
        <position position="187"/>
    </location>
    <ligand>
        <name>Zn(2+)</name>
        <dbReference type="ChEBI" id="CHEBI:29105"/>
        <label>2</label>
    </ligand>
</feature>
<keyword evidence="15" id="KW-1185">Reference proteome</keyword>
<comment type="subcellular location">
    <subcellularLocation>
        <location evidence="10">Cytoplasm</location>
    </subcellularLocation>
</comment>
<keyword evidence="6 10" id="KW-0346">Stress response</keyword>
<proteinExistence type="inferred from homology"/>
<feature type="domain" description="J" evidence="12">
    <location>
        <begin position="7"/>
        <end position="72"/>
    </location>
</feature>
<feature type="repeat" description="CXXCXGXG motif" evidence="10">
    <location>
        <begin position="184"/>
        <end position="191"/>
    </location>
</feature>
<reference evidence="14 15" key="1">
    <citation type="submission" date="2017-04" db="EMBL/GenBank/DDBJ databases">
        <title>Genomic insights into metabolism of Thermodesulfobium acidiphilum.</title>
        <authorList>
            <person name="Toshchakov S.V."/>
            <person name="Frolov E.N."/>
            <person name="Kublanov I.V."/>
            <person name="Samarov N.I."/>
            <person name="Novikov A."/>
            <person name="Lebedinsky A.V."/>
            <person name="Bonch-Osmolovskaya E.A."/>
            <person name="Chernyh N.A."/>
        </authorList>
    </citation>
    <scope>NUCLEOTIDE SEQUENCE [LARGE SCALE GENOMIC DNA]</scope>
    <source>
        <strain evidence="14 15">3127-1</strain>
    </source>
</reference>
<dbReference type="GO" id="GO:0005524">
    <property type="term" value="F:ATP binding"/>
    <property type="evidence" value="ECO:0007669"/>
    <property type="project" value="InterPro"/>
</dbReference>